<name>A0ABS0ZA64_9GAMM</name>
<evidence type="ECO:0000256" key="6">
    <source>
        <dbReference type="SAM" id="Phobius"/>
    </source>
</evidence>
<gene>
    <name evidence="7" type="ORF">JHD44_07630</name>
</gene>
<evidence type="ECO:0000256" key="2">
    <source>
        <dbReference type="ARBA" id="ARBA00022475"/>
    </source>
</evidence>
<sequence>MDYFTIEWVSVVLISSLAIISPGPDFAMVSKIAVSKGRPAGVWCAVGIGMGVTVHLTYTLLGFGLLLSQQVWLLNTLKIIGASYLIWLGLQAFWPDIKARFFPSPTIEQAVKPKPRWMQLSQSPFFTGFLCNALNPKTMLFIVALYSQMVSPDTSIAIELSYGAFIATAHVVWFALIASLFTGGHFKQHLARFKRIIECCCGSVMILFGVKMLA</sequence>
<dbReference type="InterPro" id="IPR001123">
    <property type="entry name" value="LeuE-type"/>
</dbReference>
<dbReference type="PANTHER" id="PTHR30086">
    <property type="entry name" value="ARGININE EXPORTER PROTEIN ARGO"/>
    <property type="match status" value="1"/>
</dbReference>
<accession>A0ABS0ZA64</accession>
<comment type="caution">
    <text evidence="7">The sequence shown here is derived from an EMBL/GenBank/DDBJ whole genome shotgun (WGS) entry which is preliminary data.</text>
</comment>
<feature type="transmembrane region" description="Helical" evidence="6">
    <location>
        <begin position="40"/>
        <end position="66"/>
    </location>
</feature>
<keyword evidence="8" id="KW-1185">Reference proteome</keyword>
<feature type="transmembrane region" description="Helical" evidence="6">
    <location>
        <begin position="125"/>
        <end position="148"/>
    </location>
</feature>
<comment type="subcellular location">
    <subcellularLocation>
        <location evidence="1">Cell membrane</location>
        <topology evidence="1">Multi-pass membrane protein</topology>
    </subcellularLocation>
</comment>
<feature type="transmembrane region" description="Helical" evidence="6">
    <location>
        <begin position="160"/>
        <end position="184"/>
    </location>
</feature>
<dbReference type="EMBL" id="JAEMUH010000006">
    <property type="protein sequence ID" value="MBJ7550545.1"/>
    <property type="molecule type" value="Genomic_DNA"/>
</dbReference>
<dbReference type="Proteomes" id="UP000598488">
    <property type="component" value="Unassembled WGS sequence"/>
</dbReference>
<evidence type="ECO:0000256" key="4">
    <source>
        <dbReference type="ARBA" id="ARBA00022989"/>
    </source>
</evidence>
<keyword evidence="5 6" id="KW-0472">Membrane</keyword>
<evidence type="ECO:0000256" key="5">
    <source>
        <dbReference type="ARBA" id="ARBA00023136"/>
    </source>
</evidence>
<dbReference type="RefSeq" id="WP_199462163.1">
    <property type="nucleotide sequence ID" value="NZ_JAEMUH010000006.1"/>
</dbReference>
<protein>
    <submittedName>
        <fullName evidence="7">LysE family translocator</fullName>
    </submittedName>
</protein>
<feature type="transmembrane region" description="Helical" evidence="6">
    <location>
        <begin position="6"/>
        <end position="28"/>
    </location>
</feature>
<keyword evidence="4 6" id="KW-1133">Transmembrane helix</keyword>
<dbReference type="PIRSF" id="PIRSF006324">
    <property type="entry name" value="LeuE"/>
    <property type="match status" value="1"/>
</dbReference>
<proteinExistence type="predicted"/>
<dbReference type="PANTHER" id="PTHR30086:SF21">
    <property type="entry name" value="TRANSPORT PROTEIN"/>
    <property type="match status" value="1"/>
</dbReference>
<evidence type="ECO:0000256" key="3">
    <source>
        <dbReference type="ARBA" id="ARBA00022692"/>
    </source>
</evidence>
<evidence type="ECO:0000313" key="7">
    <source>
        <dbReference type="EMBL" id="MBJ7550545.1"/>
    </source>
</evidence>
<dbReference type="Pfam" id="PF01810">
    <property type="entry name" value="LysE"/>
    <property type="match status" value="1"/>
</dbReference>
<keyword evidence="3 6" id="KW-0812">Transmembrane</keyword>
<feature type="transmembrane region" description="Helical" evidence="6">
    <location>
        <begin position="72"/>
        <end position="94"/>
    </location>
</feature>
<reference evidence="7 8" key="1">
    <citation type="submission" date="2020-12" db="EMBL/GenBank/DDBJ databases">
        <title>Comparative genome analysis of fungal antagonists Marinomonas ostreistagni 398 and M. spartinae 468.</title>
        <authorList>
            <person name="Fields J.L."/>
            <person name="Mavrodi O.V."/>
            <person name="Biber P.D."/>
            <person name="Indest K.J."/>
            <person name="Mavrodi D.V."/>
        </authorList>
    </citation>
    <scope>NUCLEOTIDE SEQUENCE [LARGE SCALE GENOMIC DNA]</scope>
    <source>
        <strain evidence="7 8">USM7</strain>
    </source>
</reference>
<organism evidence="7 8">
    <name type="scientific">Marinomonas ostreistagni</name>
    <dbReference type="NCBI Taxonomy" id="359209"/>
    <lineage>
        <taxon>Bacteria</taxon>
        <taxon>Pseudomonadati</taxon>
        <taxon>Pseudomonadota</taxon>
        <taxon>Gammaproteobacteria</taxon>
        <taxon>Oceanospirillales</taxon>
        <taxon>Oceanospirillaceae</taxon>
        <taxon>Marinomonas</taxon>
    </lineage>
</organism>
<keyword evidence="2" id="KW-1003">Cell membrane</keyword>
<evidence type="ECO:0000313" key="8">
    <source>
        <dbReference type="Proteomes" id="UP000598488"/>
    </source>
</evidence>
<evidence type="ECO:0000256" key="1">
    <source>
        <dbReference type="ARBA" id="ARBA00004651"/>
    </source>
</evidence>